<evidence type="ECO:0000313" key="1">
    <source>
        <dbReference type="EMBL" id="KAL0171245.1"/>
    </source>
</evidence>
<accession>A0ABD0PBJ8</accession>
<keyword evidence="2" id="KW-1185">Reference proteome</keyword>
<dbReference type="EMBL" id="JAMKFB020000016">
    <property type="protein sequence ID" value="KAL0171245.1"/>
    <property type="molecule type" value="Genomic_DNA"/>
</dbReference>
<dbReference type="SUPFAM" id="SSF116768">
    <property type="entry name" value="DNA-binding domain of EIN3-like"/>
    <property type="match status" value="1"/>
</dbReference>
<feature type="non-terminal residue" evidence="1">
    <location>
        <position position="1"/>
    </location>
</feature>
<protein>
    <submittedName>
        <fullName evidence="1">Uncharacterized protein</fullName>
    </submittedName>
</protein>
<proteinExistence type="predicted"/>
<dbReference type="InterPro" id="IPR023278">
    <property type="entry name" value="Ethylene_insens-like_DNA-bd"/>
</dbReference>
<dbReference type="AlphaFoldDB" id="A0ABD0PBJ8"/>
<dbReference type="Proteomes" id="UP001529510">
    <property type="component" value="Unassembled WGS sequence"/>
</dbReference>
<comment type="caution">
    <text evidence="1">The sequence shown here is derived from an EMBL/GenBank/DDBJ whole genome shotgun (WGS) entry which is preliminary data.</text>
</comment>
<reference evidence="1 2" key="1">
    <citation type="submission" date="2024-05" db="EMBL/GenBank/DDBJ databases">
        <title>Genome sequencing and assembly of Indian major carp, Cirrhinus mrigala (Hamilton, 1822).</title>
        <authorList>
            <person name="Mohindra V."/>
            <person name="Chowdhury L.M."/>
            <person name="Lal K."/>
            <person name="Jena J.K."/>
        </authorList>
    </citation>
    <scope>NUCLEOTIDE SEQUENCE [LARGE SCALE GENOMIC DNA]</scope>
    <source>
        <strain evidence="1">CM1030</strain>
        <tissue evidence="1">Blood</tissue>
    </source>
</reference>
<name>A0ABD0PBJ8_CIRMR</name>
<sequence length="66" mass="7036">ALADPPTTMSCGTTTASLLMSSSCSLTSCATRTCAVPAPSLSLRQPTTPTWWPSVRDTTWWTKNTT</sequence>
<gene>
    <name evidence="1" type="ORF">M9458_031556</name>
</gene>
<evidence type="ECO:0000313" key="2">
    <source>
        <dbReference type="Proteomes" id="UP001529510"/>
    </source>
</evidence>
<organism evidence="1 2">
    <name type="scientific">Cirrhinus mrigala</name>
    <name type="common">Mrigala</name>
    <dbReference type="NCBI Taxonomy" id="683832"/>
    <lineage>
        <taxon>Eukaryota</taxon>
        <taxon>Metazoa</taxon>
        <taxon>Chordata</taxon>
        <taxon>Craniata</taxon>
        <taxon>Vertebrata</taxon>
        <taxon>Euteleostomi</taxon>
        <taxon>Actinopterygii</taxon>
        <taxon>Neopterygii</taxon>
        <taxon>Teleostei</taxon>
        <taxon>Ostariophysi</taxon>
        <taxon>Cypriniformes</taxon>
        <taxon>Cyprinidae</taxon>
        <taxon>Labeoninae</taxon>
        <taxon>Labeonini</taxon>
        <taxon>Cirrhinus</taxon>
    </lineage>
</organism>
<feature type="non-terminal residue" evidence="1">
    <location>
        <position position="66"/>
    </location>
</feature>